<dbReference type="Proteomes" id="UP001166286">
    <property type="component" value="Unassembled WGS sequence"/>
</dbReference>
<reference evidence="2" key="1">
    <citation type="submission" date="2023-03" db="EMBL/GenBank/DDBJ databases">
        <title>Complete genome of Cladonia borealis.</title>
        <authorList>
            <person name="Park H."/>
        </authorList>
    </citation>
    <scope>NUCLEOTIDE SEQUENCE</scope>
    <source>
        <strain evidence="2">ANT050790</strain>
    </source>
</reference>
<comment type="caution">
    <text evidence="2">The sequence shown here is derived from an EMBL/GenBank/DDBJ whole genome shotgun (WGS) entry which is preliminary data.</text>
</comment>
<name>A0AA39R849_9LECA</name>
<dbReference type="AlphaFoldDB" id="A0AA39R849"/>
<evidence type="ECO:0000313" key="2">
    <source>
        <dbReference type="EMBL" id="KAK0515540.1"/>
    </source>
</evidence>
<evidence type="ECO:0000313" key="3">
    <source>
        <dbReference type="Proteomes" id="UP001166286"/>
    </source>
</evidence>
<gene>
    <name evidence="2" type="ORF">JMJ35_001574</name>
</gene>
<sequence length="417" mass="46134">MSTATSLGELLQRNTSRLSLETIKEDMEDKELSIIENQAESAETSPKVAEANDGSEFMMITVGHCRNVVPAAKYHAELGMTSKPMISQKQYEECMMAKHVQANSNGSTLLSQAEDDETITIVCKHDALPSLTTLTIKRSALQRSPTLARFFQSSDYLIGSGTQLEFHDNGVACLQVVKEYLEDGPDIYTADRLRRYATQETATYKAYDFLLVVCVHKLAAKLAVHSLTNLAYAVLYQLECSVTPRDCIKLIGLVFNTNYHFDNAIQNWLLEQVDRHFHSLSGSREWANVMVESSAEFKVLWANITLTHLSPLSTTSTTSEEAKASLPTSAKPLPAKPAIAVTDYNSEATVLEDSSDDDYYEPQDYARGRSDRENAKARRVLGINDDGGGLIAGRVDKKKPSGLARASKSLMGLMKRE</sequence>
<dbReference type="EMBL" id="JAFEKC020000003">
    <property type="protein sequence ID" value="KAK0515540.1"/>
    <property type="molecule type" value="Genomic_DNA"/>
</dbReference>
<organism evidence="2 3">
    <name type="scientific">Cladonia borealis</name>
    <dbReference type="NCBI Taxonomy" id="184061"/>
    <lineage>
        <taxon>Eukaryota</taxon>
        <taxon>Fungi</taxon>
        <taxon>Dikarya</taxon>
        <taxon>Ascomycota</taxon>
        <taxon>Pezizomycotina</taxon>
        <taxon>Lecanoromycetes</taxon>
        <taxon>OSLEUM clade</taxon>
        <taxon>Lecanoromycetidae</taxon>
        <taxon>Lecanorales</taxon>
        <taxon>Lecanorineae</taxon>
        <taxon>Cladoniaceae</taxon>
        <taxon>Cladonia</taxon>
    </lineage>
</organism>
<evidence type="ECO:0000256" key="1">
    <source>
        <dbReference type="SAM" id="MobiDB-lite"/>
    </source>
</evidence>
<keyword evidence="3" id="KW-1185">Reference proteome</keyword>
<feature type="compositionally biased region" description="Basic and acidic residues" evidence="1">
    <location>
        <begin position="364"/>
        <end position="376"/>
    </location>
</feature>
<accession>A0AA39R849</accession>
<proteinExistence type="predicted"/>
<feature type="region of interest" description="Disordered" evidence="1">
    <location>
        <begin position="352"/>
        <end position="380"/>
    </location>
</feature>
<evidence type="ECO:0008006" key="4">
    <source>
        <dbReference type="Google" id="ProtNLM"/>
    </source>
</evidence>
<protein>
    <recommendedName>
        <fullName evidence="4">BTB domain-containing protein</fullName>
    </recommendedName>
</protein>